<dbReference type="RefSeq" id="WP_148774989.1">
    <property type="nucleotide sequence ID" value="NZ_VSSS01000040.1"/>
</dbReference>
<organism evidence="4 5">
    <name type="scientific">Bradyrhizobium rifense</name>
    <dbReference type="NCBI Taxonomy" id="515499"/>
    <lineage>
        <taxon>Bacteria</taxon>
        <taxon>Pseudomonadati</taxon>
        <taxon>Pseudomonadota</taxon>
        <taxon>Alphaproteobacteria</taxon>
        <taxon>Hyphomicrobiales</taxon>
        <taxon>Nitrobacteraceae</taxon>
        <taxon>Bradyrhizobium</taxon>
    </lineage>
</organism>
<evidence type="ECO:0000313" key="5">
    <source>
        <dbReference type="Proteomes" id="UP000324758"/>
    </source>
</evidence>
<dbReference type="SUPFAM" id="SSF53335">
    <property type="entry name" value="S-adenosyl-L-methionine-dependent methyltransferases"/>
    <property type="match status" value="1"/>
</dbReference>
<dbReference type="AlphaFoldDB" id="A0A5D3KBF2"/>
<evidence type="ECO:0000259" key="3">
    <source>
        <dbReference type="Pfam" id="PF13649"/>
    </source>
</evidence>
<dbReference type="OrthoDB" id="9804312at2"/>
<accession>A0A5D3KBF2</accession>
<keyword evidence="2 4" id="KW-0808">Transferase</keyword>
<keyword evidence="1 4" id="KW-0489">Methyltransferase</keyword>
<dbReference type="GO" id="GO:0032259">
    <property type="term" value="P:methylation"/>
    <property type="evidence" value="ECO:0007669"/>
    <property type="project" value="UniProtKB-KW"/>
</dbReference>
<keyword evidence="5" id="KW-1185">Reference proteome</keyword>
<protein>
    <submittedName>
        <fullName evidence="4">Class I SAM-dependent methyltransferase</fullName>
    </submittedName>
</protein>
<feature type="domain" description="Methyltransferase" evidence="3">
    <location>
        <begin position="40"/>
        <end position="128"/>
    </location>
</feature>
<evidence type="ECO:0000256" key="1">
    <source>
        <dbReference type="ARBA" id="ARBA00022603"/>
    </source>
</evidence>
<dbReference type="Pfam" id="PF13649">
    <property type="entry name" value="Methyltransf_25"/>
    <property type="match status" value="1"/>
</dbReference>
<dbReference type="InterPro" id="IPR041698">
    <property type="entry name" value="Methyltransf_25"/>
</dbReference>
<comment type="caution">
    <text evidence="4">The sequence shown here is derived from an EMBL/GenBank/DDBJ whole genome shotgun (WGS) entry which is preliminary data.</text>
</comment>
<dbReference type="InterPro" id="IPR029063">
    <property type="entry name" value="SAM-dependent_MTases_sf"/>
</dbReference>
<proteinExistence type="predicted"/>
<dbReference type="EMBL" id="VSSS01000040">
    <property type="protein sequence ID" value="TYL92197.1"/>
    <property type="molecule type" value="Genomic_DNA"/>
</dbReference>
<dbReference type="GO" id="GO:0008168">
    <property type="term" value="F:methyltransferase activity"/>
    <property type="evidence" value="ECO:0007669"/>
    <property type="project" value="UniProtKB-KW"/>
</dbReference>
<dbReference type="PANTHER" id="PTHR43861:SF1">
    <property type="entry name" value="TRANS-ACONITATE 2-METHYLTRANSFERASE"/>
    <property type="match status" value="1"/>
</dbReference>
<gene>
    <name evidence="4" type="ORF">FXB40_25955</name>
</gene>
<name>A0A5D3KBF2_9BRAD</name>
<dbReference type="Proteomes" id="UP000324758">
    <property type="component" value="Unassembled WGS sequence"/>
</dbReference>
<dbReference type="CDD" id="cd02440">
    <property type="entry name" value="AdoMet_MTases"/>
    <property type="match status" value="1"/>
</dbReference>
<dbReference type="Gene3D" id="3.40.50.150">
    <property type="entry name" value="Vaccinia Virus protein VP39"/>
    <property type="match status" value="1"/>
</dbReference>
<reference evidence="4 5" key="1">
    <citation type="submission" date="2019-08" db="EMBL/GenBank/DDBJ databases">
        <title>Bradyrhizobium hipponensis sp. nov., a rhizobium isolated from a Lupinus angustifolius root nodule in Tunisia.</title>
        <authorList>
            <person name="Off K."/>
            <person name="Rejili M."/>
            <person name="Mars M."/>
            <person name="Brachmann A."/>
            <person name="Marin M."/>
        </authorList>
    </citation>
    <scope>NUCLEOTIDE SEQUENCE [LARGE SCALE GENOMIC DNA]</scope>
    <source>
        <strain evidence="4 5">CTAW71</strain>
    </source>
</reference>
<evidence type="ECO:0000256" key="2">
    <source>
        <dbReference type="ARBA" id="ARBA00022679"/>
    </source>
</evidence>
<sequence length="197" mass="21408">MDETTLQFYRQNAQSYADWAKAPSTRLKGFLALLPPGGAILELGCGAGNHAAVMLAEGFSLRATDGSPEMAEIASQRLGHPVEAMRFDQLDAQQAYDGVWASACLLHVPREELAGILKRVHRALKPSGVFYASYKMGEGDGRDSLGRYYNYASPEWLEATYASAGPWTTLTSETSVIQSFDQTPANMLNLVVRKSAG</sequence>
<dbReference type="PANTHER" id="PTHR43861">
    <property type="entry name" value="TRANS-ACONITATE 2-METHYLTRANSFERASE-RELATED"/>
    <property type="match status" value="1"/>
</dbReference>
<evidence type="ECO:0000313" key="4">
    <source>
        <dbReference type="EMBL" id="TYL92197.1"/>
    </source>
</evidence>